<keyword evidence="3" id="KW-0687">Ribonucleoprotein</keyword>
<name>A0ABV7F5Y0_9BURK</name>
<dbReference type="InterPro" id="IPR016181">
    <property type="entry name" value="Acyl_CoA_acyltransferase"/>
</dbReference>
<dbReference type="InterPro" id="IPR050276">
    <property type="entry name" value="MshD_Acetyltransferase"/>
</dbReference>
<reference evidence="4" key="1">
    <citation type="journal article" date="2019" name="Int. J. Syst. Evol. Microbiol.">
        <title>The Global Catalogue of Microorganisms (GCM) 10K type strain sequencing project: providing services to taxonomists for standard genome sequencing and annotation.</title>
        <authorList>
            <consortium name="The Broad Institute Genomics Platform"/>
            <consortium name="The Broad Institute Genome Sequencing Center for Infectious Disease"/>
            <person name="Wu L."/>
            <person name="Ma J."/>
        </authorList>
    </citation>
    <scope>NUCLEOTIDE SEQUENCE [LARGE SCALE GENOMIC DNA]</scope>
    <source>
        <strain evidence="4">KCTC 42986</strain>
    </source>
</reference>
<keyword evidence="1" id="KW-0963">Cytoplasm</keyword>
<organism evidence="3 4">
    <name type="scientific">Undibacterium arcticum</name>
    <dbReference type="NCBI Taxonomy" id="1762892"/>
    <lineage>
        <taxon>Bacteria</taxon>
        <taxon>Pseudomonadati</taxon>
        <taxon>Pseudomonadota</taxon>
        <taxon>Betaproteobacteria</taxon>
        <taxon>Burkholderiales</taxon>
        <taxon>Oxalobacteraceae</taxon>
        <taxon>Undibacterium</taxon>
    </lineage>
</organism>
<evidence type="ECO:0000313" key="3">
    <source>
        <dbReference type="EMBL" id="MFC3109187.1"/>
    </source>
</evidence>
<accession>A0ABV7F5Y0</accession>
<keyword evidence="1 3" id="KW-0808">Transferase</keyword>
<dbReference type="NCBIfam" id="TIGR01575">
    <property type="entry name" value="rimI"/>
    <property type="match status" value="1"/>
</dbReference>
<dbReference type="InterPro" id="IPR000182">
    <property type="entry name" value="GNAT_dom"/>
</dbReference>
<dbReference type="EC" id="2.3.1.266" evidence="1"/>
<comment type="subcellular location">
    <subcellularLocation>
        <location evidence="1">Cytoplasm</location>
    </subcellularLocation>
</comment>
<dbReference type="GO" id="GO:0005840">
    <property type="term" value="C:ribosome"/>
    <property type="evidence" value="ECO:0007669"/>
    <property type="project" value="UniProtKB-KW"/>
</dbReference>
<protein>
    <recommendedName>
        <fullName evidence="1">[Ribosomal protein bS18]-alanine N-acetyltransferase</fullName>
        <ecNumber evidence="1">2.3.1.266</ecNumber>
    </recommendedName>
</protein>
<comment type="similarity">
    <text evidence="1">Belongs to the acetyltransferase family. RimI subfamily.</text>
</comment>
<sequence>MSGVPDYSRRDVDALVFDRMQVDDLDQVVAIEHAVYPQPWSRGNFIDSLLNDYEAWVARDASGRLIAYFLLMPVVDEAHLLNISVRGALHGQGIGRQLLDRIVMLTRAKGLQSVLLEVRPSNTRALAVYLRYGFVQIGLRKSYYPAVDNLREDAVVMRLKL</sequence>
<dbReference type="InterPro" id="IPR006464">
    <property type="entry name" value="AcTrfase_RimI/Ard1"/>
</dbReference>
<feature type="active site" description="Proton acceptor" evidence="1">
    <location>
        <position position="117"/>
    </location>
</feature>
<dbReference type="PANTHER" id="PTHR43617:SF35">
    <property type="entry name" value="[RIBOSOMAL PROTEIN BS18]-ALANINE N-ACETYLTRANSFERASE"/>
    <property type="match status" value="1"/>
</dbReference>
<dbReference type="HAMAP" id="MF_02210">
    <property type="entry name" value="RimI"/>
    <property type="match status" value="1"/>
</dbReference>
<proteinExistence type="inferred from homology"/>
<comment type="caution">
    <text evidence="1">Lacks conserved residue(s) required for the propagation of feature annotation.</text>
</comment>
<dbReference type="InterPro" id="IPR043690">
    <property type="entry name" value="RimI"/>
</dbReference>
<dbReference type="PROSITE" id="PS51186">
    <property type="entry name" value="GNAT"/>
    <property type="match status" value="1"/>
</dbReference>
<dbReference type="EMBL" id="JBHRTP010000043">
    <property type="protein sequence ID" value="MFC3109187.1"/>
    <property type="molecule type" value="Genomic_DNA"/>
</dbReference>
<keyword evidence="3" id="KW-0689">Ribosomal protein</keyword>
<evidence type="ECO:0000313" key="4">
    <source>
        <dbReference type="Proteomes" id="UP001595530"/>
    </source>
</evidence>
<dbReference type="Gene3D" id="3.40.630.30">
    <property type="match status" value="1"/>
</dbReference>
<dbReference type="PANTHER" id="PTHR43617">
    <property type="entry name" value="L-AMINO ACID N-ACETYLTRANSFERASE"/>
    <property type="match status" value="1"/>
</dbReference>
<keyword evidence="4" id="KW-1185">Reference proteome</keyword>
<comment type="function">
    <text evidence="1">Acetylates the N-terminal alanine of ribosomal protein bS18.</text>
</comment>
<dbReference type="Proteomes" id="UP001595530">
    <property type="component" value="Unassembled WGS sequence"/>
</dbReference>
<comment type="catalytic activity">
    <reaction evidence="1">
        <text>N-terminal L-alanyl-[ribosomal protein bS18] + acetyl-CoA = N-terminal N(alpha)-acetyl-L-alanyl-[ribosomal protein bS18] + CoA + H(+)</text>
        <dbReference type="Rhea" id="RHEA:43756"/>
        <dbReference type="Rhea" id="RHEA-COMP:10676"/>
        <dbReference type="Rhea" id="RHEA-COMP:10677"/>
        <dbReference type="ChEBI" id="CHEBI:15378"/>
        <dbReference type="ChEBI" id="CHEBI:57287"/>
        <dbReference type="ChEBI" id="CHEBI:57288"/>
        <dbReference type="ChEBI" id="CHEBI:64718"/>
        <dbReference type="ChEBI" id="CHEBI:83683"/>
        <dbReference type="EC" id="2.3.1.266"/>
    </reaction>
</comment>
<feature type="binding site" evidence="1">
    <location>
        <position position="122"/>
    </location>
    <ligand>
        <name>acetyl-CoA</name>
        <dbReference type="ChEBI" id="CHEBI:57288"/>
    </ligand>
</feature>
<dbReference type="RefSeq" id="WP_390325215.1">
    <property type="nucleotide sequence ID" value="NZ_JBHRTP010000043.1"/>
</dbReference>
<keyword evidence="1 3" id="KW-0012">Acyltransferase</keyword>
<comment type="caution">
    <text evidence="3">The sequence shown here is derived from an EMBL/GenBank/DDBJ whole genome shotgun (WGS) entry which is preliminary data.</text>
</comment>
<gene>
    <name evidence="1 3" type="primary">rimI</name>
    <name evidence="3" type="ORF">ACFOFO_14650</name>
</gene>
<feature type="active site" description="Proton donor" evidence="1">
    <location>
        <position position="129"/>
    </location>
</feature>
<feature type="domain" description="N-acetyltransferase" evidence="2">
    <location>
        <begin position="15"/>
        <end position="161"/>
    </location>
</feature>
<dbReference type="Pfam" id="PF00583">
    <property type="entry name" value="Acetyltransf_1"/>
    <property type="match status" value="1"/>
</dbReference>
<dbReference type="CDD" id="cd04301">
    <property type="entry name" value="NAT_SF"/>
    <property type="match status" value="1"/>
</dbReference>
<dbReference type="GO" id="GO:0008999">
    <property type="term" value="F:protein-N-terminal-alanine acetyltransferase activity"/>
    <property type="evidence" value="ECO:0007669"/>
    <property type="project" value="UniProtKB-EC"/>
</dbReference>
<dbReference type="SUPFAM" id="SSF55729">
    <property type="entry name" value="Acyl-CoA N-acyltransferases (Nat)"/>
    <property type="match status" value="1"/>
</dbReference>
<evidence type="ECO:0000259" key="2">
    <source>
        <dbReference type="PROSITE" id="PS51186"/>
    </source>
</evidence>
<evidence type="ECO:0000256" key="1">
    <source>
        <dbReference type="HAMAP-Rule" id="MF_02210"/>
    </source>
</evidence>